<dbReference type="PROSITE" id="PS50850">
    <property type="entry name" value="MFS"/>
    <property type="match status" value="1"/>
</dbReference>
<keyword evidence="11" id="KW-1185">Reference proteome</keyword>
<reference evidence="9" key="2">
    <citation type="submission" date="2022-07" db="EMBL/GenBank/DDBJ databases">
        <title>Genomic of Streptomyces cavourensis F2.</title>
        <authorList>
            <person name="Hu S."/>
            <person name="Liang W."/>
        </authorList>
    </citation>
    <scope>NUCLEOTIDE SEQUENCE</scope>
    <source>
        <strain evidence="9">F2</strain>
    </source>
</reference>
<evidence type="ECO:0000313" key="8">
    <source>
        <dbReference type="EMBL" id="AXI72423.1"/>
    </source>
</evidence>
<protein>
    <submittedName>
        <fullName evidence="8">MFS transporter</fullName>
    </submittedName>
</protein>
<feature type="compositionally biased region" description="Gly residues" evidence="5">
    <location>
        <begin position="423"/>
        <end position="452"/>
    </location>
</feature>
<feature type="transmembrane region" description="Helical" evidence="6">
    <location>
        <begin position="389"/>
        <end position="408"/>
    </location>
</feature>
<evidence type="ECO:0000259" key="7">
    <source>
        <dbReference type="PROSITE" id="PS50850"/>
    </source>
</evidence>
<dbReference type="EMBL" id="CP101397">
    <property type="protein sequence ID" value="UTR82860.1"/>
    <property type="molecule type" value="Genomic_DNA"/>
</dbReference>
<feature type="transmembrane region" description="Helical" evidence="6">
    <location>
        <begin position="79"/>
        <end position="101"/>
    </location>
</feature>
<dbReference type="InterPro" id="IPR011701">
    <property type="entry name" value="MFS"/>
</dbReference>
<dbReference type="InterPro" id="IPR036259">
    <property type="entry name" value="MFS_trans_sf"/>
</dbReference>
<evidence type="ECO:0000313" key="11">
    <source>
        <dbReference type="Proteomes" id="UP001058236"/>
    </source>
</evidence>
<dbReference type="GO" id="GO:0005886">
    <property type="term" value="C:plasma membrane"/>
    <property type="evidence" value="ECO:0007669"/>
    <property type="project" value="UniProtKB-SubCell"/>
</dbReference>
<feature type="transmembrane region" description="Helical" evidence="6">
    <location>
        <begin position="272"/>
        <end position="292"/>
    </location>
</feature>
<dbReference type="Gene3D" id="1.20.1250.20">
    <property type="entry name" value="MFS general substrate transporter like domains"/>
    <property type="match status" value="1"/>
</dbReference>
<dbReference type="InterPro" id="IPR020846">
    <property type="entry name" value="MFS_dom"/>
</dbReference>
<evidence type="ECO:0000256" key="5">
    <source>
        <dbReference type="SAM" id="MobiDB-lite"/>
    </source>
</evidence>
<evidence type="ECO:0000256" key="1">
    <source>
        <dbReference type="ARBA" id="ARBA00004651"/>
    </source>
</evidence>
<evidence type="ECO:0000313" key="9">
    <source>
        <dbReference type="EMBL" id="UTR82860.1"/>
    </source>
</evidence>
<feature type="transmembrane region" description="Helical" evidence="6">
    <location>
        <begin position="169"/>
        <end position="188"/>
    </location>
</feature>
<proteinExistence type="predicted"/>
<accession>A0AAD0Q553</accession>
<dbReference type="EMBL" id="CP030930">
    <property type="protein sequence ID" value="AXI72423.1"/>
    <property type="molecule type" value="Genomic_DNA"/>
</dbReference>
<gene>
    <name evidence="8" type="ORF">DTW94_14920</name>
    <name evidence="9" type="ORF">NLU04_32560</name>
</gene>
<dbReference type="Proteomes" id="UP001058236">
    <property type="component" value="Chromosome"/>
</dbReference>
<dbReference type="RefSeq" id="WP_114931781.1">
    <property type="nucleotide sequence ID" value="NZ_BMSP01000001.1"/>
</dbReference>
<keyword evidence="3 6" id="KW-1133">Transmembrane helix</keyword>
<evidence type="ECO:0000256" key="4">
    <source>
        <dbReference type="ARBA" id="ARBA00023136"/>
    </source>
</evidence>
<dbReference type="Proteomes" id="UP000253779">
    <property type="component" value="Chromosome"/>
</dbReference>
<evidence type="ECO:0000256" key="3">
    <source>
        <dbReference type="ARBA" id="ARBA00022989"/>
    </source>
</evidence>
<sequence length="460" mass="44773">MKVTPVVDARTRRWRAALFLFMLATGVSMASWVARTPAVRDALDVSTGAMGLVLFGLSVGSMAGVLVSGGLVRRHGGRAVIRSGAGLLVAGLLVIAGGAALEVSGGVFGGLALFGAGLGLAEVAFNIEGAAVERTVGRPVLPVLHGCFSLGTVVGALLGMGLTAVRFPVGWHLAAVAVAVAAAGIWTVRAIPPGTGREDGGSGDSGSGGGSGDGGSGHGDRAGARGWRAQVEVWRDRRLVLIGLIVLAMAFAEGSANDWLPLLMVDGHGTSATAGSLTFMLFAVAMTTGRFAGGPLLVRYGPAAVVRASAVVAAVGVALVVFSSSALLAGAAVVLWGLGASLGFPVTVSAAGEGAGERDASARVAAVSTAGYAAFLVGPPSLGFLADHVGLRAAMIVVLVLLGGAALITGALRRRTAAPVAGDGEGAAAGGAADGGAEGGGVASRGAAGGGATSAHSDPV</sequence>
<feature type="transmembrane region" description="Helical" evidence="6">
    <location>
        <begin position="239"/>
        <end position="260"/>
    </location>
</feature>
<feature type="transmembrane region" description="Helical" evidence="6">
    <location>
        <begin position="304"/>
        <end position="322"/>
    </location>
</feature>
<organism evidence="8 10">
    <name type="scientific">Streptomyces cavourensis</name>
    <dbReference type="NCBI Taxonomy" id="67258"/>
    <lineage>
        <taxon>Bacteria</taxon>
        <taxon>Bacillati</taxon>
        <taxon>Actinomycetota</taxon>
        <taxon>Actinomycetes</taxon>
        <taxon>Kitasatosporales</taxon>
        <taxon>Streptomycetaceae</taxon>
        <taxon>Streptomyces</taxon>
    </lineage>
</organism>
<feature type="domain" description="Major facilitator superfamily (MFS) profile" evidence="7">
    <location>
        <begin position="12"/>
        <end position="417"/>
    </location>
</feature>
<keyword evidence="2 6" id="KW-0812">Transmembrane</keyword>
<dbReference type="PANTHER" id="PTHR23514">
    <property type="entry name" value="BYPASS OF STOP CODON PROTEIN 6"/>
    <property type="match status" value="1"/>
</dbReference>
<feature type="transmembrane region" description="Helical" evidence="6">
    <location>
        <begin position="139"/>
        <end position="163"/>
    </location>
</feature>
<dbReference type="GO" id="GO:0022857">
    <property type="term" value="F:transmembrane transporter activity"/>
    <property type="evidence" value="ECO:0007669"/>
    <property type="project" value="InterPro"/>
</dbReference>
<evidence type="ECO:0000256" key="2">
    <source>
        <dbReference type="ARBA" id="ARBA00022692"/>
    </source>
</evidence>
<dbReference type="GeneID" id="97759253"/>
<feature type="transmembrane region" description="Helical" evidence="6">
    <location>
        <begin position="328"/>
        <end position="348"/>
    </location>
</feature>
<name>A0AAD0Q553_9ACTN</name>
<dbReference type="PANTHER" id="PTHR23514:SF13">
    <property type="entry name" value="INNER MEMBRANE PROTEIN YBJJ"/>
    <property type="match status" value="1"/>
</dbReference>
<feature type="region of interest" description="Disordered" evidence="5">
    <location>
        <begin position="194"/>
        <end position="223"/>
    </location>
</feature>
<feature type="transmembrane region" description="Helical" evidence="6">
    <location>
        <begin position="45"/>
        <end position="67"/>
    </location>
</feature>
<feature type="compositionally biased region" description="Gly residues" evidence="5">
    <location>
        <begin position="202"/>
        <end position="217"/>
    </location>
</feature>
<reference evidence="8 10" key="1">
    <citation type="submission" date="2018-07" db="EMBL/GenBank/DDBJ databases">
        <title>Complete genome sequence of soil actinomycete Streptomyces cavourensis tj430.</title>
        <authorList>
            <person name="Wang P."/>
            <person name="Huang Y."/>
        </authorList>
    </citation>
    <scope>NUCLEOTIDE SEQUENCE [LARGE SCALE GENOMIC DNA]</scope>
    <source>
        <strain evidence="8 10">TJ430</strain>
    </source>
</reference>
<dbReference type="AlphaFoldDB" id="A0AAD0Q553"/>
<dbReference type="InterPro" id="IPR051788">
    <property type="entry name" value="MFS_Transporter"/>
</dbReference>
<comment type="subcellular location">
    <subcellularLocation>
        <location evidence="1">Cell membrane</location>
        <topology evidence="1">Multi-pass membrane protein</topology>
    </subcellularLocation>
</comment>
<feature type="region of interest" description="Disordered" evidence="5">
    <location>
        <begin position="423"/>
        <end position="460"/>
    </location>
</feature>
<evidence type="ECO:0000313" key="10">
    <source>
        <dbReference type="Proteomes" id="UP000253779"/>
    </source>
</evidence>
<feature type="transmembrane region" description="Helical" evidence="6">
    <location>
        <begin position="107"/>
        <end position="127"/>
    </location>
</feature>
<dbReference type="CDD" id="cd17393">
    <property type="entry name" value="MFS_MosC_like"/>
    <property type="match status" value="1"/>
</dbReference>
<evidence type="ECO:0000256" key="6">
    <source>
        <dbReference type="SAM" id="Phobius"/>
    </source>
</evidence>
<feature type="transmembrane region" description="Helical" evidence="6">
    <location>
        <begin position="360"/>
        <end position="377"/>
    </location>
</feature>
<keyword evidence="4 6" id="KW-0472">Membrane</keyword>
<dbReference type="SUPFAM" id="SSF103473">
    <property type="entry name" value="MFS general substrate transporter"/>
    <property type="match status" value="1"/>
</dbReference>
<dbReference type="Pfam" id="PF07690">
    <property type="entry name" value="MFS_1"/>
    <property type="match status" value="1"/>
</dbReference>